<dbReference type="InterPro" id="IPR038765">
    <property type="entry name" value="Papain-like_cys_pep_sf"/>
</dbReference>
<proteinExistence type="predicted"/>
<name>A0A497XJZ5_9PROT</name>
<gene>
    <name evidence="1" type="ORF">DFR35_0830</name>
</gene>
<sequence length="236" mass="26229">MIPQGHRERMPCSKLIAAIARRWLFAPILIVLAVGVAHALDFDRLLDRFLGLGGSAPVFREWQQLLTDAKSLGTKEKLRRVNDFFNRGLQFGDDQEIWGESDYWATLLETLAKGRGDCEDFTTAKYFTLLSAGVPGEQLRLVYVKAKIGGASSHVTQAHMVLAYYDTPEADPIVLDNLITELRPAARRPDLQPVFSFNGHGMWQGATGKAAAGGARTGRLSRWDDLLRRAKAEGFE</sequence>
<reference evidence="1 2" key="1">
    <citation type="submission" date="2018-10" db="EMBL/GenBank/DDBJ databases">
        <title>Genomic Encyclopedia of Type Strains, Phase IV (KMG-IV): sequencing the most valuable type-strain genomes for metagenomic binning, comparative biology and taxonomic classification.</title>
        <authorList>
            <person name="Goeker M."/>
        </authorList>
    </citation>
    <scope>NUCLEOTIDE SEQUENCE [LARGE SCALE GENOMIC DNA]</scope>
    <source>
        <strain evidence="1 2">DSM 26916</strain>
    </source>
</reference>
<dbReference type="InterPro" id="IPR010319">
    <property type="entry name" value="Transglutaminase-like_Cys_pept"/>
</dbReference>
<evidence type="ECO:0000313" key="1">
    <source>
        <dbReference type="EMBL" id="RLJ68272.1"/>
    </source>
</evidence>
<dbReference type="Pfam" id="PF06035">
    <property type="entry name" value="Peptidase_C93"/>
    <property type="match status" value="1"/>
</dbReference>
<dbReference type="PANTHER" id="PTHR39327:SF1">
    <property type="entry name" value="BLR5470 PROTEIN"/>
    <property type="match status" value="1"/>
</dbReference>
<dbReference type="SUPFAM" id="SSF54001">
    <property type="entry name" value="Cysteine proteinases"/>
    <property type="match status" value="1"/>
</dbReference>
<comment type="caution">
    <text evidence="1">The sequence shown here is derived from an EMBL/GenBank/DDBJ whole genome shotgun (WGS) entry which is preliminary data.</text>
</comment>
<dbReference type="PANTHER" id="PTHR39327">
    <property type="match status" value="1"/>
</dbReference>
<dbReference type="AlphaFoldDB" id="A0A497XJZ5"/>
<accession>A0A497XJZ5</accession>
<organism evidence="1 2">
    <name type="scientific">Sulfurisoma sediminicola</name>
    <dbReference type="NCBI Taxonomy" id="1381557"/>
    <lineage>
        <taxon>Bacteria</taxon>
        <taxon>Pseudomonadati</taxon>
        <taxon>Pseudomonadota</taxon>
        <taxon>Betaproteobacteria</taxon>
        <taxon>Nitrosomonadales</taxon>
        <taxon>Sterolibacteriaceae</taxon>
        <taxon>Sulfurisoma</taxon>
    </lineage>
</organism>
<keyword evidence="2" id="KW-1185">Reference proteome</keyword>
<evidence type="ECO:0000313" key="2">
    <source>
        <dbReference type="Proteomes" id="UP000268908"/>
    </source>
</evidence>
<dbReference type="Proteomes" id="UP000268908">
    <property type="component" value="Unassembled WGS sequence"/>
</dbReference>
<protein>
    <submittedName>
        <fullName evidence="1">Transglutaminase-like cysteine proteinase BTLCP</fullName>
    </submittedName>
</protein>
<dbReference type="EMBL" id="RCCI01000004">
    <property type="protein sequence ID" value="RLJ68272.1"/>
    <property type="molecule type" value="Genomic_DNA"/>
</dbReference>
<dbReference type="Gene3D" id="3.10.620.30">
    <property type="match status" value="1"/>
</dbReference>